<evidence type="ECO:0000256" key="4">
    <source>
        <dbReference type="ARBA" id="ARBA00022490"/>
    </source>
</evidence>
<evidence type="ECO:0000256" key="9">
    <source>
        <dbReference type="ARBA" id="ARBA00023125"/>
    </source>
</evidence>
<dbReference type="InterPro" id="IPR046938">
    <property type="entry name" value="DNA_clamp_sf"/>
</dbReference>
<evidence type="ECO:0000256" key="10">
    <source>
        <dbReference type="PIRNR" id="PIRNR000804"/>
    </source>
</evidence>
<evidence type="ECO:0000259" key="12">
    <source>
        <dbReference type="Pfam" id="PF02767"/>
    </source>
</evidence>
<evidence type="ECO:0000259" key="13">
    <source>
        <dbReference type="Pfam" id="PF02768"/>
    </source>
</evidence>
<comment type="similarity">
    <text evidence="2 10">Belongs to the beta sliding clamp family.</text>
</comment>
<gene>
    <name evidence="14" type="primary">dnaN</name>
    <name evidence="14" type="ORF">CWE10_06250</name>
</gene>
<dbReference type="PANTHER" id="PTHR30478">
    <property type="entry name" value="DNA POLYMERASE III SUBUNIT BETA"/>
    <property type="match status" value="1"/>
</dbReference>
<dbReference type="InterPro" id="IPR001001">
    <property type="entry name" value="DNA_polIII_beta"/>
</dbReference>
<evidence type="ECO:0000256" key="7">
    <source>
        <dbReference type="ARBA" id="ARBA00022705"/>
    </source>
</evidence>
<dbReference type="InterPro" id="IPR022634">
    <property type="entry name" value="DNA_polIII_beta_N"/>
</dbReference>
<comment type="subunit">
    <text evidence="10">Forms a ring-shaped head-to-tail homodimer around DNA.</text>
</comment>
<dbReference type="GO" id="GO:0005737">
    <property type="term" value="C:cytoplasm"/>
    <property type="evidence" value="ECO:0007669"/>
    <property type="project" value="UniProtKB-SubCell"/>
</dbReference>
<keyword evidence="6 10" id="KW-0548">Nucleotidyltransferase</keyword>
<evidence type="ECO:0000256" key="1">
    <source>
        <dbReference type="ARBA" id="ARBA00004496"/>
    </source>
</evidence>
<dbReference type="GO" id="GO:0009360">
    <property type="term" value="C:DNA polymerase III complex"/>
    <property type="evidence" value="ECO:0007669"/>
    <property type="project" value="InterPro"/>
</dbReference>
<dbReference type="Pfam" id="PF02767">
    <property type="entry name" value="DNA_pol3_beta_2"/>
    <property type="match status" value="1"/>
</dbReference>
<dbReference type="GO" id="GO:0003887">
    <property type="term" value="F:DNA-directed DNA polymerase activity"/>
    <property type="evidence" value="ECO:0007669"/>
    <property type="project" value="UniProtKB-UniRule"/>
</dbReference>
<dbReference type="PANTHER" id="PTHR30478:SF0">
    <property type="entry name" value="BETA SLIDING CLAMP"/>
    <property type="match status" value="1"/>
</dbReference>
<accession>A0A953LG25</accession>
<dbReference type="SMART" id="SM00480">
    <property type="entry name" value="POL3Bc"/>
    <property type="match status" value="1"/>
</dbReference>
<evidence type="ECO:0000256" key="6">
    <source>
        <dbReference type="ARBA" id="ARBA00022695"/>
    </source>
</evidence>
<dbReference type="AlphaFoldDB" id="A0A953LG25"/>
<dbReference type="Proteomes" id="UP000732377">
    <property type="component" value="Unassembled WGS sequence"/>
</dbReference>
<dbReference type="PIRSF" id="PIRSF000804">
    <property type="entry name" value="DNA_pol_III_b"/>
    <property type="match status" value="1"/>
</dbReference>
<dbReference type="NCBIfam" id="TIGR00663">
    <property type="entry name" value="dnan"/>
    <property type="match status" value="1"/>
</dbReference>
<keyword evidence="8 10" id="KW-0239">DNA-directed DNA polymerase</keyword>
<evidence type="ECO:0000313" key="14">
    <source>
        <dbReference type="EMBL" id="MBY6275813.1"/>
    </source>
</evidence>
<dbReference type="Gene3D" id="3.70.10.10">
    <property type="match status" value="1"/>
</dbReference>
<dbReference type="InterPro" id="IPR022635">
    <property type="entry name" value="DNA_polIII_beta_C"/>
</dbReference>
<feature type="domain" description="DNA polymerase III beta sliding clamp C-terminal" evidence="13">
    <location>
        <begin position="263"/>
        <end position="381"/>
    </location>
</feature>
<keyword evidence="7 10" id="KW-0235">DNA replication</keyword>
<keyword evidence="4 10" id="KW-0963">Cytoplasm</keyword>
<proteinExistence type="inferred from homology"/>
<dbReference type="EMBL" id="PIUK01000041">
    <property type="protein sequence ID" value="MBY6275813.1"/>
    <property type="molecule type" value="Genomic_DNA"/>
</dbReference>
<evidence type="ECO:0000256" key="3">
    <source>
        <dbReference type="ARBA" id="ARBA00021035"/>
    </source>
</evidence>
<reference evidence="14" key="1">
    <citation type="submission" date="2017-11" db="EMBL/GenBank/DDBJ databases">
        <title>Three new genomes from thermophilic consortium.</title>
        <authorList>
            <person name="Quaggio R."/>
            <person name="Amgarten D."/>
            <person name="Setubal J.C."/>
        </authorList>
    </citation>
    <scope>NUCLEOTIDE SEQUENCE</scope>
    <source>
        <strain evidence="14">ZCTH01-B2</strain>
    </source>
</reference>
<dbReference type="SUPFAM" id="SSF55979">
    <property type="entry name" value="DNA clamp"/>
    <property type="match status" value="3"/>
</dbReference>
<organism evidence="14 15">
    <name type="scientific">Symbiobacterium thermophilum</name>
    <dbReference type="NCBI Taxonomy" id="2734"/>
    <lineage>
        <taxon>Bacteria</taxon>
        <taxon>Bacillati</taxon>
        <taxon>Bacillota</taxon>
        <taxon>Clostridia</taxon>
        <taxon>Eubacteriales</taxon>
        <taxon>Symbiobacteriaceae</taxon>
        <taxon>Symbiobacterium</taxon>
    </lineage>
</organism>
<protein>
    <recommendedName>
        <fullName evidence="3 10">Beta sliding clamp</fullName>
    </recommendedName>
</protein>
<comment type="caution">
    <text evidence="14">The sequence shown here is derived from an EMBL/GenBank/DDBJ whole genome shotgun (WGS) entry which is preliminary data.</text>
</comment>
<dbReference type="InterPro" id="IPR022637">
    <property type="entry name" value="DNA_polIII_beta_cen"/>
</dbReference>
<dbReference type="Pfam" id="PF02768">
    <property type="entry name" value="DNA_pol3_beta_3"/>
    <property type="match status" value="1"/>
</dbReference>
<feature type="domain" description="DNA polymerase III beta sliding clamp N-terminal" evidence="11">
    <location>
        <begin position="18"/>
        <end position="136"/>
    </location>
</feature>
<dbReference type="Pfam" id="PF00712">
    <property type="entry name" value="DNA_pol3_beta"/>
    <property type="match status" value="1"/>
</dbReference>
<sequence length="384" mass="41975">MCAARTPHAPQEGGLGVKILISQESLNATLATVARAVSTKNTIPVLSGVYLSARGGELTIRATDMELAIEAVTPCEVISEGETVLPARYFADLIRRIPYGNIELSVDYHNHVATLRWGRSQYVIHGFAADQFPTLPDVDGASAFTVKQSLLRDLLRQTTFAAGHDESKPWLTGVLFKLRDDLLTGTATDGIRIAYAEAAAENAQGHSFSVIIPSRSLNEVTRLLTGDEDSQVNVAVTANQVFFDLGNTRVISRLLEGQYPDVMRLVPQHYPTEAVLPGAEFMEALERATLITKDGAVKISFQTDKVTITSNTPEVGQVYEELAVTSMAGDPLDIGFNARYLLDFLKVLEEKQFRFQCSGSRNPARLMPADSSQFLYVVLPLITL</sequence>
<keyword evidence="9" id="KW-0238">DNA-binding</keyword>
<dbReference type="GO" id="GO:0006271">
    <property type="term" value="P:DNA strand elongation involved in DNA replication"/>
    <property type="evidence" value="ECO:0007669"/>
    <property type="project" value="TreeGrafter"/>
</dbReference>
<dbReference type="GO" id="GO:0003677">
    <property type="term" value="F:DNA binding"/>
    <property type="evidence" value="ECO:0007669"/>
    <property type="project" value="UniProtKB-UniRule"/>
</dbReference>
<dbReference type="GO" id="GO:0008408">
    <property type="term" value="F:3'-5' exonuclease activity"/>
    <property type="evidence" value="ECO:0007669"/>
    <property type="project" value="InterPro"/>
</dbReference>
<keyword evidence="5 10" id="KW-0808">Transferase</keyword>
<evidence type="ECO:0000313" key="15">
    <source>
        <dbReference type="Proteomes" id="UP000732377"/>
    </source>
</evidence>
<evidence type="ECO:0000256" key="2">
    <source>
        <dbReference type="ARBA" id="ARBA00010752"/>
    </source>
</evidence>
<dbReference type="Gene3D" id="3.10.150.10">
    <property type="entry name" value="DNA Polymerase III, subunit A, domain 2"/>
    <property type="match status" value="1"/>
</dbReference>
<comment type="subcellular location">
    <subcellularLocation>
        <location evidence="1 10">Cytoplasm</location>
    </subcellularLocation>
</comment>
<evidence type="ECO:0000259" key="11">
    <source>
        <dbReference type="Pfam" id="PF00712"/>
    </source>
</evidence>
<evidence type="ECO:0000256" key="5">
    <source>
        <dbReference type="ARBA" id="ARBA00022679"/>
    </source>
</evidence>
<name>A0A953LG25_SYMTR</name>
<dbReference type="CDD" id="cd00140">
    <property type="entry name" value="beta_clamp"/>
    <property type="match status" value="1"/>
</dbReference>
<comment type="function">
    <text evidence="10">Confers DNA tethering and processivity to DNA polymerases and other proteins. Acts as a clamp, forming a ring around DNA (a reaction catalyzed by the clamp-loading complex) which diffuses in an ATP-independent manner freely and bidirectionally along dsDNA. Initially characterized for its ability to contact the catalytic subunit of DNA polymerase III (Pol III), a complex, multichain enzyme responsible for most of the replicative synthesis in bacteria; Pol III exhibits 3'-5' exonuclease proofreading activity. The beta chain is required for initiation of replication as well as for processivity of DNA replication.</text>
</comment>
<feature type="domain" description="DNA polymerase III beta sliding clamp central" evidence="12">
    <location>
        <begin position="145"/>
        <end position="261"/>
    </location>
</feature>
<evidence type="ECO:0000256" key="8">
    <source>
        <dbReference type="ARBA" id="ARBA00022932"/>
    </source>
</evidence>